<dbReference type="Proteomes" id="UP000193244">
    <property type="component" value="Unassembled WGS sequence"/>
</dbReference>
<reference evidence="3" key="1">
    <citation type="submission" date="2017-04" db="EMBL/GenBank/DDBJ databases">
        <authorList>
            <person name="Varghese N."/>
            <person name="Submissions S."/>
        </authorList>
    </citation>
    <scope>NUCLEOTIDE SEQUENCE [LARGE SCALE GENOMIC DNA]</scope>
    <source>
        <strain evidence="3">VKM Ac-2510</strain>
    </source>
</reference>
<dbReference type="AlphaFoldDB" id="A0A1X7IRT2"/>
<organism evidence="2 3">
    <name type="scientific">Agreia pratensis</name>
    <dbReference type="NCBI Taxonomy" id="150121"/>
    <lineage>
        <taxon>Bacteria</taxon>
        <taxon>Bacillati</taxon>
        <taxon>Actinomycetota</taxon>
        <taxon>Actinomycetes</taxon>
        <taxon>Micrococcales</taxon>
        <taxon>Microbacteriaceae</taxon>
        <taxon>Agreia</taxon>
    </lineage>
</organism>
<feature type="transmembrane region" description="Helical" evidence="1">
    <location>
        <begin position="18"/>
        <end position="38"/>
    </location>
</feature>
<dbReference type="RefSeq" id="WP_139824716.1">
    <property type="nucleotide sequence ID" value="NZ_FXAY01000001.1"/>
</dbReference>
<proteinExistence type="predicted"/>
<dbReference type="EMBL" id="FXAY01000001">
    <property type="protein sequence ID" value="SMG17599.1"/>
    <property type="molecule type" value="Genomic_DNA"/>
</dbReference>
<protein>
    <submittedName>
        <fullName evidence="2">Uncharacterized protein</fullName>
    </submittedName>
</protein>
<evidence type="ECO:0000256" key="1">
    <source>
        <dbReference type="SAM" id="Phobius"/>
    </source>
</evidence>
<gene>
    <name evidence="2" type="ORF">SAMN06296010_0794</name>
</gene>
<dbReference type="STRING" id="150121.SAMN06296010_0794"/>
<evidence type="ECO:0000313" key="3">
    <source>
        <dbReference type="Proteomes" id="UP000193244"/>
    </source>
</evidence>
<evidence type="ECO:0000313" key="2">
    <source>
        <dbReference type="EMBL" id="SMG17599.1"/>
    </source>
</evidence>
<sequence length="69" mass="7040">MSTVDPVDARQRRKTARLGSPGAVMGIVIGLLLIATGGALETRALSVGLAGGASVSISLREIRAKRSPL</sequence>
<accession>A0A1X7IRT2</accession>
<keyword evidence="3" id="KW-1185">Reference proteome</keyword>
<keyword evidence="1" id="KW-0812">Transmembrane</keyword>
<name>A0A1X7IRT2_9MICO</name>
<keyword evidence="1" id="KW-1133">Transmembrane helix</keyword>
<keyword evidence="1" id="KW-0472">Membrane</keyword>